<dbReference type="AlphaFoldDB" id="A0A4U9V9C0"/>
<reference evidence="1" key="1">
    <citation type="submission" date="2019-05" db="EMBL/GenBank/DDBJ databases">
        <authorList>
            <consortium name="Pathogen Informatics"/>
        </authorList>
    </citation>
    <scope>NUCLEOTIDE SEQUENCE [LARGE SCALE GENOMIC DNA]</scope>
    <source>
        <strain evidence="1">NCTC12965</strain>
    </source>
</reference>
<organism evidence="1">
    <name type="scientific">Serratia fonticola</name>
    <dbReference type="NCBI Taxonomy" id="47917"/>
    <lineage>
        <taxon>Bacteria</taxon>
        <taxon>Pseudomonadati</taxon>
        <taxon>Pseudomonadota</taxon>
        <taxon>Gammaproteobacteria</taxon>
        <taxon>Enterobacterales</taxon>
        <taxon>Yersiniaceae</taxon>
        <taxon>Serratia</taxon>
    </lineage>
</organism>
<gene>
    <name evidence="1" type="ORF">NCTC12965_04718</name>
</gene>
<proteinExistence type="predicted"/>
<name>A0A4U9V9C0_SERFO</name>
<dbReference type="EMBL" id="CABEEZ010000101">
    <property type="protein sequence ID" value="VTR41709.1"/>
    <property type="molecule type" value="Genomic_DNA"/>
</dbReference>
<sequence>MLIRKLGTFVEFSVFKDPVTVDWSIISDRKELDVLGSHLGPYCYPLVIEGIRNGDLPPKVSSPKRCRWSSLLKASP</sequence>
<accession>A0A4U9V9C0</accession>
<protein>
    <submittedName>
        <fullName evidence="1">Uncharacterized protein</fullName>
    </submittedName>
</protein>
<evidence type="ECO:0000313" key="1">
    <source>
        <dbReference type="EMBL" id="VTR41709.1"/>
    </source>
</evidence>